<dbReference type="InterPro" id="IPR027417">
    <property type="entry name" value="P-loop_NTPase"/>
</dbReference>
<dbReference type="EMBL" id="HG994584">
    <property type="protein sequence ID" value="CAF2935774.1"/>
    <property type="molecule type" value="Genomic_DNA"/>
</dbReference>
<keyword evidence="2" id="KW-1185">Reference proteome</keyword>
<evidence type="ECO:0000313" key="2">
    <source>
        <dbReference type="Proteomes" id="UP000675881"/>
    </source>
</evidence>
<name>A0A7R8CUK8_LEPSM</name>
<dbReference type="Proteomes" id="UP000675881">
    <property type="component" value="Chromosome 5"/>
</dbReference>
<reference evidence="1" key="1">
    <citation type="submission" date="2021-02" db="EMBL/GenBank/DDBJ databases">
        <authorList>
            <person name="Bekaert M."/>
        </authorList>
    </citation>
    <scope>NUCLEOTIDE SEQUENCE</scope>
    <source>
        <strain evidence="1">IoA-00</strain>
    </source>
</reference>
<dbReference type="OrthoDB" id="10655372at2759"/>
<proteinExistence type="predicted"/>
<sequence>MVKLSEIESKVFTEEIQLQDISISKTTTTCLEECIIVVGSTGSGKSSTISKCTGLPIKSGDGHRSITKFSSVYEGQDLQGKSIYWVDTVGWDDLDGDDVETFQDILKFINRYNIRLVRAIVWNVHPGSIRQDATLHKQAHLINQFADKRIWNNVVIICKQAIKAEKEGAGALRAAYDFNKTSKVQIKGYRYIDDPAFDDSDLSQFLQDEAIKKKFNIVDDIDVRNIVYGTIEKLGAPIQIIFNNFHCTACGEEGDNRLMSQYCHMEKKMEHSEELMRYHPAETELFHPTTNRIFDHNGTLKSNWYHSNKFCCVFGGGKGLKTYTCCKQPPEEHGCVERWACCKMDLKRVGCKRRYTCCRVDIDDDKHEGCEFRYKCCNKGSKAKGCKPVCRKCGNPWGSNAMNCYKTSHTLVEIL</sequence>
<accession>A0A7R8CUK8</accession>
<organism evidence="1 2">
    <name type="scientific">Lepeophtheirus salmonis</name>
    <name type="common">Salmon louse</name>
    <name type="synonym">Caligus salmonis</name>
    <dbReference type="NCBI Taxonomy" id="72036"/>
    <lineage>
        <taxon>Eukaryota</taxon>
        <taxon>Metazoa</taxon>
        <taxon>Ecdysozoa</taxon>
        <taxon>Arthropoda</taxon>
        <taxon>Crustacea</taxon>
        <taxon>Multicrustacea</taxon>
        <taxon>Hexanauplia</taxon>
        <taxon>Copepoda</taxon>
        <taxon>Siphonostomatoida</taxon>
        <taxon>Caligidae</taxon>
        <taxon>Lepeophtheirus</taxon>
    </lineage>
</organism>
<dbReference type="Gene3D" id="3.40.50.300">
    <property type="entry name" value="P-loop containing nucleotide triphosphate hydrolases"/>
    <property type="match status" value="1"/>
</dbReference>
<dbReference type="AlphaFoldDB" id="A0A7R8CUK8"/>
<protein>
    <submittedName>
        <fullName evidence="1">(salmon louse) hypothetical protein</fullName>
    </submittedName>
</protein>
<dbReference type="CDD" id="cd00882">
    <property type="entry name" value="Ras_like_GTPase"/>
    <property type="match status" value="1"/>
</dbReference>
<gene>
    <name evidence="1" type="ORF">LSAA_10004</name>
</gene>
<evidence type="ECO:0000313" key="1">
    <source>
        <dbReference type="EMBL" id="CAF2935774.1"/>
    </source>
</evidence>
<dbReference type="SUPFAM" id="SSF52540">
    <property type="entry name" value="P-loop containing nucleoside triphosphate hydrolases"/>
    <property type="match status" value="1"/>
</dbReference>